<dbReference type="VEuPathDB" id="FungiDB:C5L36_0B04240"/>
<name>A0A099P2G0_PICKU</name>
<sequence>MVRALLVPVAEFDQTKFRNVVEVLKRVKDVRALDLVHSPGKFNPQAYPQGHVYYNFITRDDDADSLFLHDFEPFRKTAVVIGLLGWSKEVTEEIIRLKKNQLQRKYPAPIANIIMIFGCPIAFESKISDVFCVDENLSNIETRICDATSRFLCKFSVYASAYEHTTLRSPGNLTGVVLKQRKRLSSSFEMNPERSKQMVTRGRRLKLNANFYLMAGNLKASLNDFSEAIFNLKAANDYLWLASALDGLAVCIFLLSSLGVPYRLPQFLNSLINSGKNVKSMLRSPSTTPRPSFQLSDISTSFSSFNESDGELNVMPFDVVEETIINCGHLSSYYYEYAKTEQTENVPAIVSSESLIRYALLMVLVDLNGKYDMSLVNEIVQGKSLHEGRYISENFNMEFFNFICFHVLNTDFEKLPVNSQLRIYQTLAFLFSKAKMKMKKALMVYNFLELINASEQQLFSSISGYERLDLMLRDFCETYDIFIDRPEDIIRPNYIQKDLLLHILKLCERVGYRGGYVIYGLFILTNFKQILGSSQQVEIYDKIKRFSSFVKVGARCWNDDFLVGIDFEAVSGKLVEGEESTVKIHMRNPYAFELDIKELSLSTKDNFSFKLLSPDKKLINDFKDSYKIVLKPYSEILVSLSIIPENNGTFAVDGIIASIGICDKRKYSVRVEDMSAFPPKLKKSVHCCETATKFREWRIQVVHKQPLLKIVEVKLRDKWLMLLDGERKQFSVILKNTTTSDINHLVSMFRDSTTDILNAELNNKALRPNEIYEIEYQIYKKKPFKILNKNDLVKIKGNQTFKLDLEIVGKLDVKEANLVLEYSYQKNTIAEYIRSLSIPVSLTVYPSVELAGYFEAVSGKLVEGEESTVKIHIRNPYAFELDIKELSLSTKDNFSFKLLSPDKKSINDFKDSYKIVLKPYSEILVSLSIIPENNGTFAVDGIIASIGICDKRKYSVRVEDMSAFPPKLKKSVHCCETETKFREWRIQVVHKQPLLKIVEVKLRDKWLMLLDGERKQFSVILKNTTTSDINHLVSMFRDSTTDILNAELNNKALRPNEIYEIEYQIYKKKPFKILNKNDLVKIKGNQTFKLDLEIVGKLDVKEANLVLEYSYQKNTIAEYIRSLSIPVSLTVYPSVELAGCDIIPLTSNTSIGDMESKTCWQFLKEVSEEHHNLADFCLIALDFVNMWSEEMEIVIQYRMDGSSGAKEPRMFITSEQLQTRKNVRMFVPIKRMDLDEQLLEQKIPSLRNKQFVVDKKTPLAEQHFIKHSFWYKEEILKHLSAIWKVSSSVSSSMYLGRSGEINMRGFRFSSRMIENIRVEKVKLKLKLLNDQDIVQDLNNVYLNQFYTVRIEITNRNKYPIFGMLRHIPVCKDPPYTYEKKVLINGVLQFSIGKPLDSNETMIFELGIVFIEKGDYEWGALFDEMPDWKDGNLTIKKQHLQREQLKFKVQ</sequence>
<comment type="caution">
    <text evidence="8">The sequence shown here is derived from an EMBL/GenBank/DDBJ whole genome shotgun (WGS) entry which is preliminary data.</text>
</comment>
<evidence type="ECO:0000256" key="1">
    <source>
        <dbReference type="ARBA" id="ARBA00004555"/>
    </source>
</evidence>
<dbReference type="eggNOG" id="KOG1953">
    <property type="taxonomic scope" value="Eukaryota"/>
</dbReference>
<dbReference type="Proteomes" id="UP000029867">
    <property type="component" value="Unassembled WGS sequence"/>
</dbReference>
<dbReference type="InterPro" id="IPR058565">
    <property type="entry name" value="Ig_TRAPPC9_Trs120_1st"/>
</dbReference>
<feature type="domain" description="Trs120/TRAPPC9 N-terminal" evidence="3">
    <location>
        <begin position="2"/>
        <end position="181"/>
    </location>
</feature>
<evidence type="ECO:0000259" key="7">
    <source>
        <dbReference type="Pfam" id="PF26283"/>
    </source>
</evidence>
<gene>
    <name evidence="8" type="ORF">JL09_g1748</name>
</gene>
<dbReference type="Pfam" id="PF26282">
    <property type="entry name" value="Ig_TRAPPC9-Trs120_3rd"/>
    <property type="match status" value="1"/>
</dbReference>
<dbReference type="EMBL" id="JQFK01000012">
    <property type="protein sequence ID" value="KGK39125.1"/>
    <property type="molecule type" value="Genomic_DNA"/>
</dbReference>
<protein>
    <submittedName>
        <fullName evidence="8">Uncharacterized protein</fullName>
    </submittedName>
</protein>
<evidence type="ECO:0000259" key="3">
    <source>
        <dbReference type="Pfam" id="PF08626"/>
    </source>
</evidence>
<feature type="domain" description="Trs120/TRAPPC9 N-terminal" evidence="3">
    <location>
        <begin position="189"/>
        <end position="267"/>
    </location>
</feature>
<evidence type="ECO:0000259" key="4">
    <source>
        <dbReference type="Pfam" id="PF26251"/>
    </source>
</evidence>
<evidence type="ECO:0000259" key="6">
    <source>
        <dbReference type="Pfam" id="PF26282"/>
    </source>
</evidence>
<dbReference type="InterPro" id="IPR013935">
    <property type="entry name" value="Trs120_TRAPPC9"/>
</dbReference>
<dbReference type="Pfam" id="PF26251">
    <property type="entry name" value="TPR_TRAPPC9-Trs120"/>
    <property type="match status" value="1"/>
</dbReference>
<evidence type="ECO:0000259" key="5">
    <source>
        <dbReference type="Pfam" id="PF26254"/>
    </source>
</evidence>
<dbReference type="Pfam" id="PF26280">
    <property type="entry name" value="Ig_TRAPPC9-Trs120_2nd"/>
    <property type="match status" value="2"/>
</dbReference>
<dbReference type="InterPro" id="IPR058568">
    <property type="entry name" value="Ig_TRAPPC9_Trs120_4th"/>
</dbReference>
<reference evidence="9" key="1">
    <citation type="journal article" date="2014" name="Microb. Cell Fact.">
        <title>Exploiting Issatchenkia orientalis SD108 for succinic acid production.</title>
        <authorList>
            <person name="Xiao H."/>
            <person name="Shao Z."/>
            <person name="Jiang Y."/>
            <person name="Dole S."/>
            <person name="Zhao H."/>
        </authorList>
    </citation>
    <scope>NUCLEOTIDE SEQUENCE [LARGE SCALE GENOMIC DNA]</scope>
    <source>
        <strain evidence="9">SD108</strain>
    </source>
</reference>
<evidence type="ECO:0000313" key="9">
    <source>
        <dbReference type="Proteomes" id="UP000029867"/>
    </source>
</evidence>
<evidence type="ECO:0000256" key="2">
    <source>
        <dbReference type="ARBA" id="ARBA00023034"/>
    </source>
</evidence>
<feature type="domain" description="Trs120/TRAPPC9 first Ig-like" evidence="5">
    <location>
        <begin position="860"/>
        <end position="969"/>
    </location>
</feature>
<dbReference type="Pfam" id="PF08626">
    <property type="entry name" value="TRAPPC9-Trs120"/>
    <property type="match status" value="2"/>
</dbReference>
<organism evidence="8 9">
    <name type="scientific">Pichia kudriavzevii</name>
    <name type="common">Yeast</name>
    <name type="synonym">Issatchenkia orientalis</name>
    <dbReference type="NCBI Taxonomy" id="4909"/>
    <lineage>
        <taxon>Eukaryota</taxon>
        <taxon>Fungi</taxon>
        <taxon>Dikarya</taxon>
        <taxon>Ascomycota</taxon>
        <taxon>Saccharomycotina</taxon>
        <taxon>Pichiomycetes</taxon>
        <taxon>Pichiales</taxon>
        <taxon>Pichiaceae</taxon>
        <taxon>Pichia</taxon>
    </lineage>
</organism>
<dbReference type="Pfam" id="PF26254">
    <property type="entry name" value="Ig_TRAPPC9-Trs120_1st"/>
    <property type="match status" value="2"/>
</dbReference>
<dbReference type="HOGENOM" id="CLU_002231_1_0_1"/>
<proteinExistence type="predicted"/>
<keyword evidence="2" id="KW-0333">Golgi apparatus</keyword>
<dbReference type="Pfam" id="PF26283">
    <property type="entry name" value="Ig_TRAPPC9-Trs120_4th"/>
    <property type="match status" value="1"/>
</dbReference>
<evidence type="ECO:0000313" key="8">
    <source>
        <dbReference type="EMBL" id="KGK39125.1"/>
    </source>
</evidence>
<feature type="domain" description="Trs120/TRAPPC9 TPR region" evidence="4">
    <location>
        <begin position="333"/>
        <end position="548"/>
    </location>
</feature>
<dbReference type="PANTHER" id="PTHR21512">
    <property type="entry name" value="TRAFFICKING PROTEIN PARTICLE COMPLEX SUBUNIT 9"/>
    <property type="match status" value="1"/>
</dbReference>
<feature type="domain" description="Trs120/TRAPPC9 first Ig-like" evidence="5">
    <location>
        <begin position="573"/>
        <end position="676"/>
    </location>
</feature>
<dbReference type="PANTHER" id="PTHR21512:SF5">
    <property type="entry name" value="TRAFFICKING PROTEIN PARTICLE COMPLEX SUBUNIT 9"/>
    <property type="match status" value="1"/>
</dbReference>
<dbReference type="GO" id="GO:0005802">
    <property type="term" value="C:trans-Golgi network"/>
    <property type="evidence" value="ECO:0007669"/>
    <property type="project" value="TreeGrafter"/>
</dbReference>
<dbReference type="InterPro" id="IPR058563">
    <property type="entry name" value="Trs120_TRAPPC9_N"/>
</dbReference>
<dbReference type="InterPro" id="IPR058567">
    <property type="entry name" value="Ig_TRAPPC9_Trs120_3rd"/>
</dbReference>
<accession>A0A099P2G0</accession>
<comment type="subcellular location">
    <subcellularLocation>
        <location evidence="1">Golgi apparatus</location>
    </subcellularLocation>
</comment>
<dbReference type="InterPro" id="IPR058564">
    <property type="entry name" value="TPR_TRAPPC9_Trs120"/>
</dbReference>
<feature type="domain" description="Trs120/TRAPPC9 third Ig-like" evidence="6">
    <location>
        <begin position="1135"/>
        <end position="1316"/>
    </location>
</feature>
<feature type="domain" description="Trs120/TRAPPC9 fourth Ig-like" evidence="7">
    <location>
        <begin position="1327"/>
        <end position="1443"/>
    </location>
</feature>